<dbReference type="SUPFAM" id="SSF53850">
    <property type="entry name" value="Periplasmic binding protein-like II"/>
    <property type="match status" value="1"/>
</dbReference>
<accession>A0AAV2VTP5</accession>
<dbReference type="AlphaFoldDB" id="A0AAV2VTP5"/>
<dbReference type="CDD" id="cd05466">
    <property type="entry name" value="PBP2_LTTR_substrate"/>
    <property type="match status" value="1"/>
</dbReference>
<reference evidence="6 7" key="1">
    <citation type="journal article" date="2013" name="ISME J.">
        <title>Comparative genomics of pathogenic lineages of Vibrio nigripulchritudo identifies virulence-associated traits.</title>
        <authorList>
            <person name="Goudenege D."/>
            <person name="Labreuche Y."/>
            <person name="Krin E."/>
            <person name="Ansquer D."/>
            <person name="Mangenot S."/>
            <person name="Calteau A."/>
            <person name="Medigue C."/>
            <person name="Mazel D."/>
            <person name="Polz M.F."/>
            <person name="Le Roux F."/>
        </authorList>
    </citation>
    <scope>NUCLEOTIDE SEQUENCE [LARGE SCALE GENOMIC DNA]</scope>
    <source>
        <strain evidence="6 7">SOn1</strain>
    </source>
</reference>
<keyword evidence="3" id="KW-0238">DNA-binding</keyword>
<dbReference type="PANTHER" id="PTHR30126:SF91">
    <property type="entry name" value="LYSR FAMILY TRANSCRIPTIONAL REGULATOR"/>
    <property type="match status" value="1"/>
</dbReference>
<comment type="caution">
    <text evidence="6">The sequence shown here is derived from an EMBL/GenBank/DDBJ whole genome shotgun (WGS) entry which is preliminary data.</text>
</comment>
<feature type="domain" description="HTH lysR-type" evidence="5">
    <location>
        <begin position="2"/>
        <end position="59"/>
    </location>
</feature>
<organism evidence="6 7">
    <name type="scientific">Vibrio nigripulchritudo SOn1</name>
    <dbReference type="NCBI Taxonomy" id="1238450"/>
    <lineage>
        <taxon>Bacteria</taxon>
        <taxon>Pseudomonadati</taxon>
        <taxon>Pseudomonadota</taxon>
        <taxon>Gammaproteobacteria</taxon>
        <taxon>Vibrionales</taxon>
        <taxon>Vibrionaceae</taxon>
        <taxon>Vibrio</taxon>
    </lineage>
</organism>
<dbReference type="Pfam" id="PF03466">
    <property type="entry name" value="LysR_substrate"/>
    <property type="match status" value="1"/>
</dbReference>
<dbReference type="Gene3D" id="3.40.190.290">
    <property type="match status" value="1"/>
</dbReference>
<evidence type="ECO:0000256" key="2">
    <source>
        <dbReference type="ARBA" id="ARBA00023015"/>
    </source>
</evidence>
<comment type="similarity">
    <text evidence="1">Belongs to the LysR transcriptional regulatory family.</text>
</comment>
<dbReference type="InterPro" id="IPR005119">
    <property type="entry name" value="LysR_subst-bd"/>
</dbReference>
<dbReference type="Pfam" id="PF00126">
    <property type="entry name" value="HTH_1"/>
    <property type="match status" value="1"/>
</dbReference>
<gene>
    <name evidence="6" type="ORF">VIBNISOn1_340079</name>
</gene>
<evidence type="ECO:0000259" key="5">
    <source>
        <dbReference type="PROSITE" id="PS50931"/>
    </source>
</evidence>
<protein>
    <submittedName>
        <fullName evidence="6">Transcriptional regulator, LysR family protein</fullName>
    </submittedName>
</protein>
<dbReference type="RefSeq" id="WP_022612456.1">
    <property type="nucleotide sequence ID" value="NZ_LK391965.1"/>
</dbReference>
<dbReference type="PROSITE" id="PS50931">
    <property type="entry name" value="HTH_LYSR"/>
    <property type="match status" value="1"/>
</dbReference>
<dbReference type="PANTHER" id="PTHR30126">
    <property type="entry name" value="HTH-TYPE TRANSCRIPTIONAL REGULATOR"/>
    <property type="match status" value="1"/>
</dbReference>
<dbReference type="InterPro" id="IPR000847">
    <property type="entry name" value="LysR_HTH_N"/>
</dbReference>
<evidence type="ECO:0000256" key="1">
    <source>
        <dbReference type="ARBA" id="ARBA00009437"/>
    </source>
</evidence>
<dbReference type="InterPro" id="IPR036390">
    <property type="entry name" value="WH_DNA-bd_sf"/>
</dbReference>
<name>A0AAV2VTP5_9VIBR</name>
<dbReference type="Proteomes" id="UP000018211">
    <property type="component" value="Unassembled WGS sequence"/>
</dbReference>
<evidence type="ECO:0000256" key="3">
    <source>
        <dbReference type="ARBA" id="ARBA00023125"/>
    </source>
</evidence>
<proteinExistence type="inferred from homology"/>
<evidence type="ECO:0000313" key="6">
    <source>
        <dbReference type="EMBL" id="CCO47763.1"/>
    </source>
</evidence>
<dbReference type="InterPro" id="IPR036388">
    <property type="entry name" value="WH-like_DNA-bd_sf"/>
</dbReference>
<dbReference type="EMBL" id="CAOF01000125">
    <property type="protein sequence ID" value="CCO47763.1"/>
    <property type="molecule type" value="Genomic_DNA"/>
</dbReference>
<dbReference type="SUPFAM" id="SSF46785">
    <property type="entry name" value="Winged helix' DNA-binding domain"/>
    <property type="match status" value="1"/>
</dbReference>
<evidence type="ECO:0000313" key="7">
    <source>
        <dbReference type="Proteomes" id="UP000018211"/>
    </source>
</evidence>
<dbReference type="GO" id="GO:0000976">
    <property type="term" value="F:transcription cis-regulatory region binding"/>
    <property type="evidence" value="ECO:0007669"/>
    <property type="project" value="TreeGrafter"/>
</dbReference>
<keyword evidence="2" id="KW-0805">Transcription regulation</keyword>
<evidence type="ECO:0000256" key="4">
    <source>
        <dbReference type="ARBA" id="ARBA00023163"/>
    </source>
</evidence>
<sequence>MFSYDHLTAFCATAEEGSYSQAARRLGKDRTTVREQIKAIEDSYAITLFNIEGKKAVMTPQAEAFYKQAKLVVRSSEALNSHMMNSYQQVFTHFDIYHDALVPTTLIAQVESAFTQRFPHIKLNWLHRNRDEILETVSTGTHQLALMQYRLTSDIKVPYRFLNLGSESFIACCNPKHPLANSNIASIEELKLEKQYITENLYDAIPDLFGVSPDLRFVSNNDVLIELLKLGGWAILSKAQAQPYLDRKVLAEIAIDEVLSPPRSGIAFYFPVALEKEKEVLHIKEILSLYAKKHFT</sequence>
<dbReference type="GO" id="GO:0003700">
    <property type="term" value="F:DNA-binding transcription factor activity"/>
    <property type="evidence" value="ECO:0007669"/>
    <property type="project" value="InterPro"/>
</dbReference>
<dbReference type="Gene3D" id="1.10.10.10">
    <property type="entry name" value="Winged helix-like DNA-binding domain superfamily/Winged helix DNA-binding domain"/>
    <property type="match status" value="1"/>
</dbReference>
<keyword evidence="4" id="KW-0804">Transcription</keyword>